<reference evidence="1" key="1">
    <citation type="submission" date="2021-05" db="EMBL/GenBank/DDBJ databases">
        <authorList>
            <person name="Scholz U."/>
            <person name="Mascher M."/>
            <person name="Fiebig A."/>
        </authorList>
    </citation>
    <scope>NUCLEOTIDE SEQUENCE [LARGE SCALE GENOMIC DNA]</scope>
</reference>
<dbReference type="EnsemblPlants" id="AVESA.00010b.r2.6AG1027470.1">
    <property type="protein sequence ID" value="AVESA.00010b.r2.6AG1027470.1.CDS.1"/>
    <property type="gene ID" value="AVESA.00010b.r2.6AG1027470"/>
</dbReference>
<organism evidence="1 2">
    <name type="scientific">Avena sativa</name>
    <name type="common">Oat</name>
    <dbReference type="NCBI Taxonomy" id="4498"/>
    <lineage>
        <taxon>Eukaryota</taxon>
        <taxon>Viridiplantae</taxon>
        <taxon>Streptophyta</taxon>
        <taxon>Embryophyta</taxon>
        <taxon>Tracheophyta</taxon>
        <taxon>Spermatophyta</taxon>
        <taxon>Magnoliopsida</taxon>
        <taxon>Liliopsida</taxon>
        <taxon>Poales</taxon>
        <taxon>Poaceae</taxon>
        <taxon>BOP clade</taxon>
        <taxon>Pooideae</taxon>
        <taxon>Poodae</taxon>
        <taxon>Poeae</taxon>
        <taxon>Poeae Chloroplast Group 1 (Aveneae type)</taxon>
        <taxon>Aveninae</taxon>
        <taxon>Avena</taxon>
    </lineage>
</organism>
<name>A0ACD5YKM0_AVESA</name>
<keyword evidence="2" id="KW-1185">Reference proteome</keyword>
<evidence type="ECO:0000313" key="2">
    <source>
        <dbReference type="Proteomes" id="UP001732700"/>
    </source>
</evidence>
<dbReference type="Proteomes" id="UP001732700">
    <property type="component" value="Chromosome 6A"/>
</dbReference>
<sequence length="286" mass="29583">MQDFQSIPGLAGRLFGGAAAAADIRRAQAQQGLPASRCGGFSQAPPEAVKCPRCDSTNTKFCYYNNYNLSQPRHFCKSCRRYWTKGGVLRNVPVGGGCRKAKRSSSSSSATSTPAATEAKNQRRVSASSSARSNSGSGSTSPTAVAAETTTAPPAPATTSSNSNTINFANRSPNYPFGADVPPPAPIFADQAAALASLFAPPPPPPLPVFNFSASLPKTEEAIGSVLLAGQEPGPEVPASTSTVADMAPFMSLDTGIFELGDASPAAYWNAGSCWTDVPDPSVYLP</sequence>
<accession>A0ACD5YKM0</accession>
<protein>
    <submittedName>
        <fullName evidence="1">Uncharacterized protein</fullName>
    </submittedName>
</protein>
<reference evidence="1" key="2">
    <citation type="submission" date="2025-09" db="UniProtKB">
        <authorList>
            <consortium name="EnsemblPlants"/>
        </authorList>
    </citation>
    <scope>IDENTIFICATION</scope>
</reference>
<proteinExistence type="predicted"/>
<evidence type="ECO:0000313" key="1">
    <source>
        <dbReference type="EnsemblPlants" id="AVESA.00010b.r2.6AG1027470.1.CDS.1"/>
    </source>
</evidence>